<dbReference type="PANTHER" id="PTHR11709:SF394">
    <property type="entry name" value="FI03373P-RELATED"/>
    <property type="match status" value="1"/>
</dbReference>
<evidence type="ECO:0000256" key="7">
    <source>
        <dbReference type="ARBA" id="ARBA00022723"/>
    </source>
</evidence>
<evidence type="ECO:0000256" key="3">
    <source>
        <dbReference type="ARBA" id="ARBA00010609"/>
    </source>
</evidence>
<keyword evidence="13" id="KW-0472">Membrane</keyword>
<feature type="domain" description="Plastocyanin-like" evidence="14">
    <location>
        <begin position="197"/>
        <end position="307"/>
    </location>
</feature>
<dbReference type="SUPFAM" id="SSF49503">
    <property type="entry name" value="Cupredoxins"/>
    <property type="match status" value="3"/>
</dbReference>
<evidence type="ECO:0000256" key="13">
    <source>
        <dbReference type="SAM" id="Phobius"/>
    </source>
</evidence>
<dbReference type="Proteomes" id="UP000218690">
    <property type="component" value="Unassembled WGS sequence"/>
</dbReference>
<protein>
    <recommendedName>
        <fullName evidence="6">Copper-containing nitrite reductase</fullName>
        <ecNumber evidence="5">1.7.2.1</ecNumber>
    </recommendedName>
</protein>
<feature type="binding site" description="type 1 copper site" evidence="12">
    <location>
        <position position="297"/>
    </location>
    <ligand>
        <name>Cu cation</name>
        <dbReference type="ChEBI" id="CHEBI:23378"/>
        <label>1</label>
    </ligand>
</feature>
<dbReference type="InterPro" id="IPR045087">
    <property type="entry name" value="Cu-oxidase_fam"/>
</dbReference>
<evidence type="ECO:0000313" key="17">
    <source>
        <dbReference type="Proteomes" id="UP000218690"/>
    </source>
</evidence>
<dbReference type="InterPro" id="IPR028096">
    <property type="entry name" value="EfeO_Cupredoxin"/>
</dbReference>
<evidence type="ECO:0000256" key="5">
    <source>
        <dbReference type="ARBA" id="ARBA00011882"/>
    </source>
</evidence>
<dbReference type="InterPro" id="IPR011707">
    <property type="entry name" value="Cu-oxidase-like_N"/>
</dbReference>
<dbReference type="GO" id="GO:0005507">
    <property type="term" value="F:copper ion binding"/>
    <property type="evidence" value="ECO:0007669"/>
    <property type="project" value="InterPro"/>
</dbReference>
<dbReference type="EC" id="1.7.2.1" evidence="5"/>
<evidence type="ECO:0000256" key="10">
    <source>
        <dbReference type="ARBA" id="ARBA00023008"/>
    </source>
</evidence>
<dbReference type="AlphaFoldDB" id="A0A2A4AKA4"/>
<gene>
    <name evidence="16" type="ORF">COM45_06045</name>
</gene>
<feature type="binding site" description="type 1 copper site" evidence="12">
    <location>
        <position position="292"/>
    </location>
    <ligand>
        <name>Cu cation</name>
        <dbReference type="ChEBI" id="CHEBI:23378"/>
        <label>1</label>
    </ligand>
</feature>
<feature type="binding site" description="type 1 copper site" evidence="12">
    <location>
        <position position="434"/>
    </location>
    <ligand>
        <name>Cu cation</name>
        <dbReference type="ChEBI" id="CHEBI:23378"/>
        <label>1</label>
    </ligand>
</feature>
<dbReference type="InterPro" id="IPR001287">
    <property type="entry name" value="NO2-reductase_Cu"/>
</dbReference>
<feature type="binding site" description="type 1 copper site" evidence="12">
    <location>
        <position position="244"/>
    </location>
    <ligand>
        <name>Cu cation</name>
        <dbReference type="ChEBI" id="CHEBI:23378"/>
        <label>1</label>
    </ligand>
</feature>
<accession>A0A2A4AKA4</accession>
<name>A0A2A4AKA4_9CORY</name>
<proteinExistence type="inferred from homology"/>
<evidence type="ECO:0000256" key="11">
    <source>
        <dbReference type="ARBA" id="ARBA00049340"/>
    </source>
</evidence>
<feature type="binding site" description="type 1 copper site" evidence="12">
    <location>
        <position position="249"/>
    </location>
    <ligand>
        <name>Cu cation</name>
        <dbReference type="ChEBI" id="CHEBI:23378"/>
        <label>1</label>
    </ligand>
</feature>
<evidence type="ECO:0000313" key="16">
    <source>
        <dbReference type="EMBL" id="PCC82922.1"/>
    </source>
</evidence>
<keyword evidence="9" id="KW-0560">Oxidoreductase</keyword>
<feature type="binding site" description="type 1 copper site" evidence="12">
    <location>
        <position position="284"/>
    </location>
    <ligand>
        <name>Cu cation</name>
        <dbReference type="ChEBI" id="CHEBI:23378"/>
        <label>1</label>
    </ligand>
</feature>
<feature type="transmembrane region" description="Helical" evidence="13">
    <location>
        <begin position="18"/>
        <end position="37"/>
    </location>
</feature>
<evidence type="ECO:0000256" key="12">
    <source>
        <dbReference type="PIRSR" id="PIRSR601287-1"/>
    </source>
</evidence>
<keyword evidence="13" id="KW-0812">Transmembrane</keyword>
<evidence type="ECO:0000256" key="9">
    <source>
        <dbReference type="ARBA" id="ARBA00023002"/>
    </source>
</evidence>
<dbReference type="Pfam" id="PF13473">
    <property type="entry name" value="Cupredoxin_1"/>
    <property type="match status" value="1"/>
</dbReference>
<reference evidence="16 17" key="1">
    <citation type="submission" date="2017-09" db="EMBL/GenBank/DDBJ databases">
        <title>Draft Genome Sequence of Corynebacterium accolens AH4003.</title>
        <authorList>
            <person name="Chen Y."/>
            <person name="Oosthuysen W.F."/>
            <person name="Kelley S."/>
            <person name="Horswill A."/>
        </authorList>
    </citation>
    <scope>NUCLEOTIDE SEQUENCE [LARGE SCALE GENOMIC DNA]</scope>
    <source>
        <strain evidence="16 17">AH4003</strain>
    </source>
</reference>
<dbReference type="CDD" id="cd11020">
    <property type="entry name" value="CuRO_1_CuNIR"/>
    <property type="match status" value="1"/>
</dbReference>
<keyword evidence="8" id="KW-0677">Repeat</keyword>
<evidence type="ECO:0000256" key="8">
    <source>
        <dbReference type="ARBA" id="ARBA00022737"/>
    </source>
</evidence>
<comment type="cofactor">
    <cofactor evidence="2 12">
        <name>Cu(2+)</name>
        <dbReference type="ChEBI" id="CHEBI:29036"/>
    </cofactor>
</comment>
<keyword evidence="10 12" id="KW-0186">Copper</keyword>
<evidence type="ECO:0000256" key="6">
    <source>
        <dbReference type="ARBA" id="ARBA00017290"/>
    </source>
</evidence>
<evidence type="ECO:0000256" key="4">
    <source>
        <dbReference type="ARBA" id="ARBA00011233"/>
    </source>
</evidence>
<dbReference type="GO" id="GO:0050421">
    <property type="term" value="F:nitrite reductase (NO-forming) activity"/>
    <property type="evidence" value="ECO:0007669"/>
    <property type="project" value="UniProtKB-EC"/>
</dbReference>
<feature type="binding site" description="type 1 copper site" evidence="12">
    <location>
        <position position="283"/>
    </location>
    <ligand>
        <name>Cu cation</name>
        <dbReference type="ChEBI" id="CHEBI:23378"/>
        <label>1</label>
    </ligand>
</feature>
<sequence length="451" mass="48666">MLSVSSNQPQKPPAQNNWASWILIGIALAAVIALAVFNSTSKAQRASESEGVDATVVEVSVEGMSFVPSSIDVPKGTHLVVKFTNTGDMVHDLKIGDNETGRVEPGKTVELDAGLIEETTQGYCTIAGHKAQGMVFDVNVTDAPAEGDAMAGMHHHSASHPDVPSAAERTQEREGFKAFDAALPAAKATTHEETWTMTEDEVEVAPGVKQTRWLFNGQAPGPTLRGKVGDKFKITIKNEGTMGHSVDFHAGEVNPDENMKTIAPGESLTYEFTAHRSGIWMYHCSTAPMSLHIANGMAGAVVIDPPELGDADAEYAMIADEIFLGDENGADADRVSNGEYDLMAFNYYPNQYDLEPLHAKVGDKVRIWLLNVGPDQPLSFHVVGEQFDTVYKEGDFLIKDLDDAGSQAVDLLPAQGGFMEMTFNEPGTYSFVNHIMTSAEKGQHGKIVVSR</sequence>
<dbReference type="InterPro" id="IPR008972">
    <property type="entry name" value="Cupredoxin"/>
</dbReference>
<dbReference type="Gene3D" id="2.60.40.420">
    <property type="entry name" value="Cupredoxins - blue copper proteins"/>
    <property type="match status" value="3"/>
</dbReference>
<keyword evidence="13" id="KW-1133">Transmembrane helix</keyword>
<comment type="caution">
    <text evidence="16">The sequence shown here is derived from an EMBL/GenBank/DDBJ whole genome shotgun (WGS) entry which is preliminary data.</text>
</comment>
<feature type="domain" description="EfeO-type cupredoxin-like" evidence="15">
    <location>
        <begin position="32"/>
        <end position="112"/>
    </location>
</feature>
<evidence type="ECO:0000259" key="14">
    <source>
        <dbReference type="Pfam" id="PF07732"/>
    </source>
</evidence>
<evidence type="ECO:0000256" key="2">
    <source>
        <dbReference type="ARBA" id="ARBA00001973"/>
    </source>
</evidence>
<dbReference type="Pfam" id="PF07732">
    <property type="entry name" value="Cu-oxidase_3"/>
    <property type="match status" value="1"/>
</dbReference>
<dbReference type="PRINTS" id="PR00695">
    <property type="entry name" value="CUNO2RDTASE"/>
</dbReference>
<comment type="similarity">
    <text evidence="3">Belongs to the multicopper oxidase family.</text>
</comment>
<dbReference type="EMBL" id="NWBP01000021">
    <property type="protein sequence ID" value="PCC82922.1"/>
    <property type="molecule type" value="Genomic_DNA"/>
</dbReference>
<organism evidence="16 17">
    <name type="scientific">Corynebacterium accolens</name>
    <dbReference type="NCBI Taxonomy" id="38284"/>
    <lineage>
        <taxon>Bacteria</taxon>
        <taxon>Bacillati</taxon>
        <taxon>Actinomycetota</taxon>
        <taxon>Actinomycetes</taxon>
        <taxon>Mycobacteriales</taxon>
        <taxon>Corynebacteriaceae</taxon>
        <taxon>Corynebacterium</taxon>
    </lineage>
</organism>
<comment type="subunit">
    <text evidence="4">Homotrimer.</text>
</comment>
<evidence type="ECO:0000259" key="15">
    <source>
        <dbReference type="Pfam" id="PF13473"/>
    </source>
</evidence>
<keyword evidence="7 12" id="KW-0479">Metal-binding</keyword>
<dbReference type="PANTHER" id="PTHR11709">
    <property type="entry name" value="MULTI-COPPER OXIDASE"/>
    <property type="match status" value="1"/>
</dbReference>
<comment type="cofactor">
    <cofactor evidence="1 12">
        <name>Cu(+)</name>
        <dbReference type="ChEBI" id="CHEBI:49552"/>
    </cofactor>
</comment>
<comment type="catalytic activity">
    <reaction evidence="11">
        <text>nitric oxide + Fe(III)-[cytochrome c] + H2O = Fe(II)-[cytochrome c] + nitrite + 2 H(+)</text>
        <dbReference type="Rhea" id="RHEA:15233"/>
        <dbReference type="Rhea" id="RHEA-COMP:10350"/>
        <dbReference type="Rhea" id="RHEA-COMP:14399"/>
        <dbReference type="ChEBI" id="CHEBI:15377"/>
        <dbReference type="ChEBI" id="CHEBI:15378"/>
        <dbReference type="ChEBI" id="CHEBI:16301"/>
        <dbReference type="ChEBI" id="CHEBI:16480"/>
        <dbReference type="ChEBI" id="CHEBI:29033"/>
        <dbReference type="ChEBI" id="CHEBI:29034"/>
        <dbReference type="EC" id="1.7.2.1"/>
    </reaction>
</comment>
<evidence type="ECO:0000256" key="1">
    <source>
        <dbReference type="ARBA" id="ARBA00001960"/>
    </source>
</evidence>